<dbReference type="STRING" id="661478.OP10G_0157"/>
<keyword evidence="4" id="KW-1185">Reference proteome</keyword>
<dbReference type="eggNOG" id="COG1783">
    <property type="taxonomic scope" value="Bacteria"/>
</dbReference>
<dbReference type="Proteomes" id="UP000027982">
    <property type="component" value="Chromosome"/>
</dbReference>
<evidence type="ECO:0000259" key="2">
    <source>
        <dbReference type="Pfam" id="PF04466"/>
    </source>
</evidence>
<dbReference type="InterPro" id="IPR035412">
    <property type="entry name" value="Terminase_L_N"/>
</dbReference>
<dbReference type="KEGG" id="fgi:OP10G_0157"/>
<protein>
    <submittedName>
        <fullName evidence="3">Large terminase subunit</fullName>
    </submittedName>
</protein>
<dbReference type="Gene3D" id="3.30.420.280">
    <property type="match status" value="1"/>
</dbReference>
<sequence>MLQATQLRASALARLCDLPNGPTEIGYGGARGGGKSHWLLVQVAIDDCQRRPGLKVLVLRKVGKANKENFEDLRTRLLGATPHRYTQQGHLLFPNGSQIILGHFKNEGDIDAYLGLEYDVIAIEEATTLSSSKVDAIRTCLRTSKLDWRPRMYFTTNPGGVGHTWFKDRFIVPFKRRNETTTRFVPATIDDNAFVNEEYKTEVLDKLVGWQYKAWRLGDWDIAAGQYFTNFRADVHVIPAYECPIEWDAWAALDYGFTHFTASHLFRKDGDGNVLITAEHGERKWLPEHHASSIHAMLGRHNLTVDRLETFVAGADVFAKRGYGLTIAETYDQYGITLSPANDDRVNGWGEMLTRFGDVEPGGGREPIEPKLFIFNTCVRLIEQIPTLEHNPHKPEDVLKIDCDERGRGGDDFADCARYGVMEAAHRGVVSSEPFVMSTPSSHLVAKPRSDHGSGFDNFGRFVPPPRRR</sequence>
<evidence type="ECO:0000313" key="4">
    <source>
        <dbReference type="Proteomes" id="UP000027982"/>
    </source>
</evidence>
<evidence type="ECO:0000313" key="3">
    <source>
        <dbReference type="EMBL" id="AIE83525.1"/>
    </source>
</evidence>
<feature type="region of interest" description="Disordered" evidence="1">
    <location>
        <begin position="443"/>
        <end position="469"/>
    </location>
</feature>
<feature type="domain" description="Phage terminase large subunit N-terminal" evidence="2">
    <location>
        <begin position="27"/>
        <end position="206"/>
    </location>
</feature>
<organism evidence="3 4">
    <name type="scientific">Fimbriimonas ginsengisoli Gsoil 348</name>
    <dbReference type="NCBI Taxonomy" id="661478"/>
    <lineage>
        <taxon>Bacteria</taxon>
        <taxon>Bacillati</taxon>
        <taxon>Armatimonadota</taxon>
        <taxon>Fimbriimonadia</taxon>
        <taxon>Fimbriimonadales</taxon>
        <taxon>Fimbriimonadaceae</taxon>
        <taxon>Fimbriimonas</taxon>
    </lineage>
</organism>
<name>A0A068NL92_FIMGI</name>
<gene>
    <name evidence="3" type="ORF">OP10G_0157</name>
</gene>
<reference evidence="3 4" key="1">
    <citation type="journal article" date="2014" name="PLoS ONE">
        <title>The first complete genome sequence of the class fimbriimonadia in the phylum armatimonadetes.</title>
        <authorList>
            <person name="Hu Z.Y."/>
            <person name="Wang Y.Z."/>
            <person name="Im W.T."/>
            <person name="Wang S.Y."/>
            <person name="Zhao G.P."/>
            <person name="Zheng H.J."/>
            <person name="Quan Z.X."/>
        </authorList>
    </citation>
    <scope>NUCLEOTIDE SEQUENCE [LARGE SCALE GENOMIC DNA]</scope>
    <source>
        <strain evidence="3">Gsoil 348</strain>
    </source>
</reference>
<proteinExistence type="predicted"/>
<dbReference type="Pfam" id="PF04466">
    <property type="entry name" value="Terminase_3"/>
    <property type="match status" value="1"/>
</dbReference>
<dbReference type="EMBL" id="CP007139">
    <property type="protein sequence ID" value="AIE83525.1"/>
    <property type="molecule type" value="Genomic_DNA"/>
</dbReference>
<dbReference type="InterPro" id="IPR027417">
    <property type="entry name" value="P-loop_NTPase"/>
</dbReference>
<dbReference type="HOGENOM" id="CLU_031708_0_0_0"/>
<evidence type="ECO:0000256" key="1">
    <source>
        <dbReference type="SAM" id="MobiDB-lite"/>
    </source>
</evidence>
<accession>A0A068NL92</accession>
<dbReference type="Gene3D" id="3.40.50.300">
    <property type="entry name" value="P-loop containing nucleotide triphosphate hydrolases"/>
    <property type="match status" value="1"/>
</dbReference>
<dbReference type="AlphaFoldDB" id="A0A068NL92"/>